<evidence type="ECO:0000313" key="2">
    <source>
        <dbReference type="Proteomes" id="UP000829401"/>
    </source>
</evidence>
<proteinExistence type="predicted"/>
<accession>T0D7B9</accession>
<organism evidence="1 2">
    <name type="scientific">Alicyclobacillus acidoterrestris (strain ATCC 49025 / DSM 3922 / CIP 106132 / NCIMB 13137 / GD3B)</name>
    <dbReference type="NCBI Taxonomy" id="1356854"/>
    <lineage>
        <taxon>Bacteria</taxon>
        <taxon>Bacillati</taxon>
        <taxon>Bacillota</taxon>
        <taxon>Bacilli</taxon>
        <taxon>Bacillales</taxon>
        <taxon>Alicyclobacillaceae</taxon>
        <taxon>Alicyclobacillus</taxon>
    </lineage>
</organism>
<evidence type="ECO:0000313" key="1">
    <source>
        <dbReference type="EMBL" id="UNO48296.1"/>
    </source>
</evidence>
<dbReference type="KEGG" id="aaco:K1I37_16715"/>
<dbReference type="Proteomes" id="UP000829401">
    <property type="component" value="Chromosome"/>
</dbReference>
<dbReference type="AlphaFoldDB" id="T0D7B9"/>
<keyword evidence="2" id="KW-1185">Reference proteome</keyword>
<sequence length="77" mass="8853">MWWRALITFIACNVIMTLVFLSQYQWSIYDIVHYAGNGLYFVSPIVSITVAVFQIAFEVNFGSDTASPAKKIRRKMN</sequence>
<accession>A0A9E6ZK43</accession>
<name>T0D7B9_ALIAG</name>
<dbReference type="RefSeq" id="WP_021296279.1">
    <property type="nucleotide sequence ID" value="NZ_AURB01000126.1"/>
</dbReference>
<protein>
    <submittedName>
        <fullName evidence="1">Uncharacterized protein</fullName>
    </submittedName>
</protein>
<reference evidence="2" key="1">
    <citation type="journal article" date="2022" name="G3 (Bethesda)">
        <title>Unveiling the complete genome sequence of Alicyclobacillus acidoterrestris DSM 3922T, a taint-producing strain.</title>
        <authorList>
            <person name="Leonardo I.C."/>
            <person name="Barreto Crespo M.T."/>
            <person name="Gaspar F.B."/>
        </authorList>
    </citation>
    <scope>NUCLEOTIDE SEQUENCE [LARGE SCALE GENOMIC DNA]</scope>
    <source>
        <strain evidence="2">DSM 3922</strain>
    </source>
</reference>
<gene>
    <name evidence="1" type="ORF">K1I37_16715</name>
</gene>
<dbReference type="EMBL" id="CP080467">
    <property type="protein sequence ID" value="UNO48296.1"/>
    <property type="molecule type" value="Genomic_DNA"/>
</dbReference>